<dbReference type="Pfam" id="PF02852">
    <property type="entry name" value="Pyr_redox_dim"/>
    <property type="match status" value="1"/>
</dbReference>
<feature type="domain" description="FAD/NAD(P)-binding" evidence="8">
    <location>
        <begin position="1"/>
        <end position="305"/>
    </location>
</feature>
<keyword evidence="3" id="KW-0285">Flavoprotein</keyword>
<evidence type="ECO:0000259" key="8">
    <source>
        <dbReference type="Pfam" id="PF07992"/>
    </source>
</evidence>
<evidence type="ECO:0000256" key="2">
    <source>
        <dbReference type="ARBA" id="ARBA00009130"/>
    </source>
</evidence>
<dbReference type="InterPro" id="IPR036188">
    <property type="entry name" value="FAD/NAD-bd_sf"/>
</dbReference>
<evidence type="ECO:0000256" key="6">
    <source>
        <dbReference type="ARBA" id="ARBA00023284"/>
    </source>
</evidence>
<sequence>MKVIVIGCTHSGTAATKTILKKYKDVDVTIYEKNDNVSFLSCGIALYIGGVVKDQKGLFYSNPNELSQIGANVNLKHEVLEIDFNKKIIVVKNLEKNKKFIDVFDKLIISMGSWPIIPEIKGVDSKNVLLSKSFEHANKIIEYAKNIKKITVIGAGYIGVELAEAFAKQNKNVNLIDTQDRIMSKYLDKEFTDLAEKSLAENNVKLLLGQKVINFQIKDNLVTHVKTDKGCYETELVIMCISFKPNTQLVQKYLKTSSNGALIVNDFLQTSNPDVYACGDCTNIFFNPTQEYKYIPLATNAIRMGTIIGLNIKKNQQKYLGTQGTSGIKIFDLSISSTGLTENTANDAKINCDTVLIKDANRPEFMPKYNPVLLKIIFDKKTRQILGGQILSTTDLTEKMNTLSVCIQKKMTINELAFVDFFFHPYFNKPFSLLNLAGLKSLEML</sequence>
<dbReference type="RefSeq" id="WP_066540239.1">
    <property type="nucleotide sequence ID" value="NZ_JHUK01000002.1"/>
</dbReference>
<dbReference type="InterPro" id="IPR016156">
    <property type="entry name" value="FAD/NAD-linked_Rdtase_dimer_sf"/>
</dbReference>
<comment type="cofactor">
    <cofactor evidence="1">
        <name>FAD</name>
        <dbReference type="ChEBI" id="CHEBI:57692"/>
    </cofactor>
</comment>
<dbReference type="Proteomes" id="UP000249343">
    <property type="component" value="Unassembled WGS sequence"/>
</dbReference>
<gene>
    <name evidence="9" type="primary">nox</name>
    <name evidence="9" type="ORF">AXA84_0204</name>
    <name evidence="10" type="ORF">DH96_00735</name>
</gene>
<proteinExistence type="inferred from homology"/>
<evidence type="ECO:0000256" key="5">
    <source>
        <dbReference type="ARBA" id="ARBA00023002"/>
    </source>
</evidence>
<feature type="domain" description="Pyridine nucleotide-disulphide oxidoreductase dimerisation" evidence="7">
    <location>
        <begin position="327"/>
        <end position="428"/>
    </location>
</feature>
<dbReference type="InterPro" id="IPR023753">
    <property type="entry name" value="FAD/NAD-binding_dom"/>
</dbReference>
<dbReference type="EMBL" id="LTBM01000004">
    <property type="protein sequence ID" value="KXT29257.1"/>
    <property type="molecule type" value="Genomic_DNA"/>
</dbReference>
<dbReference type="OrthoDB" id="9792592at2"/>
<comment type="caution">
    <text evidence="9">The sequence shown here is derived from an EMBL/GenBank/DDBJ whole genome shotgun (WGS) entry which is preliminary data.</text>
</comment>
<evidence type="ECO:0000313" key="11">
    <source>
        <dbReference type="Proteomes" id="UP000070069"/>
    </source>
</evidence>
<evidence type="ECO:0000313" key="9">
    <source>
        <dbReference type="EMBL" id="KXT29257.1"/>
    </source>
</evidence>
<reference evidence="9 11" key="2">
    <citation type="submission" date="2016-02" db="EMBL/GenBank/DDBJ databases">
        <title>A draft genome sequence of Candidatus Phytoplasma oryzae strain Mbita1, the causative agent of Napier Grass stunt disease in Kenya.</title>
        <authorList>
            <person name="Fischer A."/>
            <person name="Santa-Cruz I."/>
            <person name="Wambua L."/>
            <person name="Olds C."/>
            <person name="Midega C."/>
            <person name="Dickinson M."/>
            <person name="Kawicha P."/>
            <person name="Khan Z."/>
            <person name="Masiga D."/>
            <person name="Jores J."/>
            <person name="Bernd S."/>
        </authorList>
    </citation>
    <scope>NUCLEOTIDE SEQUENCE [LARGE SCALE GENOMIC DNA]</scope>
    <source>
        <strain evidence="9">Mbita1</strain>
    </source>
</reference>
<keyword evidence="12" id="KW-1185">Reference proteome</keyword>
<keyword evidence="4" id="KW-0274">FAD</keyword>
<evidence type="ECO:0000256" key="1">
    <source>
        <dbReference type="ARBA" id="ARBA00001974"/>
    </source>
</evidence>
<dbReference type="SUPFAM" id="SSF55424">
    <property type="entry name" value="FAD/NAD-linked reductases, dimerisation (C-terminal) domain"/>
    <property type="match status" value="1"/>
</dbReference>
<dbReference type="Proteomes" id="UP000070069">
    <property type="component" value="Unassembled WGS sequence"/>
</dbReference>
<dbReference type="Gene3D" id="3.50.50.60">
    <property type="entry name" value="FAD/NAD(P)-binding domain"/>
    <property type="match status" value="2"/>
</dbReference>
<dbReference type="PRINTS" id="PR00368">
    <property type="entry name" value="FADPNR"/>
</dbReference>
<dbReference type="EC" id="1.6.99.3" evidence="9"/>
<dbReference type="EMBL" id="JHUK01000002">
    <property type="protein sequence ID" value="RAM57840.1"/>
    <property type="molecule type" value="Genomic_DNA"/>
</dbReference>
<dbReference type="PATRIC" id="fig|203274.3.peg.360"/>
<keyword evidence="6" id="KW-0676">Redox-active center</keyword>
<protein>
    <submittedName>
        <fullName evidence="9">NADH oxidase</fullName>
        <ecNumber evidence="9">1.6.99.3</ecNumber>
    </submittedName>
</protein>
<evidence type="ECO:0000313" key="12">
    <source>
        <dbReference type="Proteomes" id="UP000249343"/>
    </source>
</evidence>
<name>A0A139JQJ9_9MOLU</name>
<dbReference type="InterPro" id="IPR004099">
    <property type="entry name" value="Pyr_nucl-diS_OxRdtase_dimer"/>
</dbReference>
<reference evidence="10 12" key="1">
    <citation type="submission" date="2014-04" db="EMBL/GenBank/DDBJ databases">
        <title>Genome study of Napier grass stunt phytoplasma.</title>
        <authorList>
            <person name="Kawicha P."/>
            <person name="Dickinson M."/>
            <person name="Hodgetts J."/>
        </authorList>
    </citation>
    <scope>NUCLEOTIDE SEQUENCE [LARGE SCALE GENOMIC DNA]</scope>
    <source>
        <strain evidence="10 12">NGS-S10</strain>
    </source>
</reference>
<evidence type="ECO:0000259" key="7">
    <source>
        <dbReference type="Pfam" id="PF02852"/>
    </source>
</evidence>
<keyword evidence="5 9" id="KW-0560">Oxidoreductase</keyword>
<evidence type="ECO:0000256" key="4">
    <source>
        <dbReference type="ARBA" id="ARBA00022827"/>
    </source>
</evidence>
<organism evidence="9 11">
    <name type="scientific">Candidatus Phytoplasma oryzae</name>
    <dbReference type="NCBI Taxonomy" id="203274"/>
    <lineage>
        <taxon>Bacteria</taxon>
        <taxon>Bacillati</taxon>
        <taxon>Mycoplasmatota</taxon>
        <taxon>Mollicutes</taxon>
        <taxon>Acholeplasmatales</taxon>
        <taxon>Acholeplasmataceae</taxon>
        <taxon>Candidatus Phytoplasma</taxon>
        <taxon>16SrXI (Rice yellow dwarf group)</taxon>
    </lineage>
</organism>
<dbReference type="SUPFAM" id="SSF51905">
    <property type="entry name" value="FAD/NAD(P)-binding domain"/>
    <property type="match status" value="2"/>
</dbReference>
<comment type="similarity">
    <text evidence="2">Belongs to the class-III pyridine nucleotide-disulfide oxidoreductase family.</text>
</comment>
<accession>A0A139JQJ9</accession>
<dbReference type="InterPro" id="IPR050260">
    <property type="entry name" value="FAD-bd_OxRdtase"/>
</dbReference>
<dbReference type="PRINTS" id="PR00411">
    <property type="entry name" value="PNDRDTASEI"/>
</dbReference>
<dbReference type="AlphaFoldDB" id="A0A139JQJ9"/>
<dbReference type="PANTHER" id="PTHR43429">
    <property type="entry name" value="PYRIDINE NUCLEOTIDE-DISULFIDE OXIDOREDUCTASE DOMAIN-CONTAINING"/>
    <property type="match status" value="1"/>
</dbReference>
<evidence type="ECO:0000313" key="10">
    <source>
        <dbReference type="EMBL" id="RAM57840.1"/>
    </source>
</evidence>
<dbReference type="Pfam" id="PF07992">
    <property type="entry name" value="Pyr_redox_2"/>
    <property type="match status" value="1"/>
</dbReference>
<dbReference type="PANTHER" id="PTHR43429:SF1">
    <property type="entry name" value="NAD(P)H SULFUR OXIDOREDUCTASE (COA-DEPENDENT)"/>
    <property type="match status" value="1"/>
</dbReference>
<dbReference type="GO" id="GO:0016491">
    <property type="term" value="F:oxidoreductase activity"/>
    <property type="evidence" value="ECO:0007669"/>
    <property type="project" value="UniProtKB-KW"/>
</dbReference>
<dbReference type="Gene3D" id="3.30.390.30">
    <property type="match status" value="1"/>
</dbReference>
<evidence type="ECO:0000256" key="3">
    <source>
        <dbReference type="ARBA" id="ARBA00022630"/>
    </source>
</evidence>